<dbReference type="InterPro" id="IPR036388">
    <property type="entry name" value="WH-like_DNA-bd_sf"/>
</dbReference>
<dbReference type="Proteomes" id="UP000029864">
    <property type="component" value="Unassembled WGS sequence"/>
</dbReference>
<dbReference type="EMBL" id="JACHBQ010000001">
    <property type="protein sequence ID" value="MBB5643605.1"/>
    <property type="molecule type" value="Genomic_DNA"/>
</dbReference>
<dbReference type="Proteomes" id="UP000561726">
    <property type="component" value="Unassembled WGS sequence"/>
</dbReference>
<proteinExistence type="predicted"/>
<dbReference type="Pfam" id="PF03551">
    <property type="entry name" value="PadR"/>
    <property type="match status" value="1"/>
</dbReference>
<gene>
    <name evidence="3" type="ORF">BJ997_004153</name>
    <name evidence="2" type="ORF">GY21_19750</name>
</gene>
<reference evidence="3 5" key="2">
    <citation type="submission" date="2020-08" db="EMBL/GenBank/DDBJ databases">
        <title>Sequencing the genomes of 1000 actinobacteria strains.</title>
        <authorList>
            <person name="Klenk H.-P."/>
        </authorList>
    </citation>
    <scope>NUCLEOTIDE SEQUENCE [LARGE SCALE GENOMIC DNA]</scope>
    <source>
        <strain evidence="3 5">DSM 21065</strain>
    </source>
</reference>
<dbReference type="SUPFAM" id="SSF46785">
    <property type="entry name" value="Winged helix' DNA-binding domain"/>
    <property type="match status" value="1"/>
</dbReference>
<comment type="caution">
    <text evidence="2">The sequence shown here is derived from an EMBL/GenBank/DDBJ whole genome shotgun (WGS) entry which is preliminary data.</text>
</comment>
<evidence type="ECO:0000313" key="2">
    <source>
        <dbReference type="EMBL" id="KGJ71801.1"/>
    </source>
</evidence>
<accession>A0A099J0L5</accession>
<dbReference type="RefSeq" id="WP_035840154.1">
    <property type="nucleotide sequence ID" value="NZ_JACHBQ010000001.1"/>
</dbReference>
<dbReference type="EMBL" id="JPXF01000131">
    <property type="protein sequence ID" value="KGJ71801.1"/>
    <property type="molecule type" value="Genomic_DNA"/>
</dbReference>
<feature type="domain" description="Transcription regulator PadR N-terminal" evidence="1">
    <location>
        <begin position="18"/>
        <end position="88"/>
    </location>
</feature>
<dbReference type="STRING" id="1001240.GY21_19750"/>
<name>A0A099J0L5_9MICO</name>
<dbReference type="eggNOG" id="COG1695">
    <property type="taxonomic scope" value="Bacteria"/>
</dbReference>
<organism evidence="2 4">
    <name type="scientific">Cryobacterium roopkundense</name>
    <dbReference type="NCBI Taxonomy" id="1001240"/>
    <lineage>
        <taxon>Bacteria</taxon>
        <taxon>Bacillati</taxon>
        <taxon>Actinomycetota</taxon>
        <taxon>Actinomycetes</taxon>
        <taxon>Micrococcales</taxon>
        <taxon>Microbacteriaceae</taxon>
        <taxon>Cryobacterium</taxon>
    </lineage>
</organism>
<protein>
    <submittedName>
        <fullName evidence="2 3">PadR family transcriptional regulator</fullName>
    </submittedName>
</protein>
<evidence type="ECO:0000259" key="1">
    <source>
        <dbReference type="Pfam" id="PF03551"/>
    </source>
</evidence>
<evidence type="ECO:0000313" key="3">
    <source>
        <dbReference type="EMBL" id="MBB5643605.1"/>
    </source>
</evidence>
<dbReference type="PANTHER" id="PTHR33169:SF14">
    <property type="entry name" value="TRANSCRIPTIONAL REGULATOR RV3488"/>
    <property type="match status" value="1"/>
</dbReference>
<evidence type="ECO:0000313" key="5">
    <source>
        <dbReference type="Proteomes" id="UP000561726"/>
    </source>
</evidence>
<dbReference type="PANTHER" id="PTHR33169">
    <property type="entry name" value="PADR-FAMILY TRANSCRIPTIONAL REGULATOR"/>
    <property type="match status" value="1"/>
</dbReference>
<dbReference type="AlphaFoldDB" id="A0A099J0L5"/>
<dbReference type="InterPro" id="IPR052509">
    <property type="entry name" value="Metal_resp_DNA-bind_regulator"/>
</dbReference>
<keyword evidence="4" id="KW-1185">Reference proteome</keyword>
<evidence type="ECO:0000313" key="4">
    <source>
        <dbReference type="Proteomes" id="UP000029864"/>
    </source>
</evidence>
<dbReference type="Gene3D" id="1.10.10.10">
    <property type="entry name" value="Winged helix-like DNA-binding domain superfamily/Winged helix DNA-binding domain"/>
    <property type="match status" value="1"/>
</dbReference>
<sequence length="112" mass="12692">MNVDVGAQLRKGVVESCVLGLLDQQPMYGWQLSETLIRHNLIASIGTLYPMLSRLRSQGLVTTYEEASDAGPTRKYYRLTPDGTDHLRNFRLQWQPFARTVGEIVGKDETHD</sequence>
<dbReference type="OrthoDB" id="122286at2"/>
<reference evidence="2 4" key="1">
    <citation type="submission" date="2014-08" db="EMBL/GenBank/DDBJ databases">
        <authorList>
            <person name="Sisinthy S."/>
        </authorList>
    </citation>
    <scope>NUCLEOTIDE SEQUENCE [LARGE SCALE GENOMIC DNA]</scope>
    <source>
        <strain evidence="2 4">RuG17</strain>
    </source>
</reference>
<dbReference type="InterPro" id="IPR036390">
    <property type="entry name" value="WH_DNA-bd_sf"/>
</dbReference>
<dbReference type="InterPro" id="IPR005149">
    <property type="entry name" value="Tscrpt_reg_PadR_N"/>
</dbReference>